<keyword evidence="4 12" id="KW-0677">Repeat</keyword>
<evidence type="ECO:0000256" key="5">
    <source>
        <dbReference type="ARBA" id="ARBA00022771"/>
    </source>
</evidence>
<feature type="binding site" evidence="12">
    <location>
        <position position="156"/>
    </location>
    <ligand>
        <name>Zn(2+)</name>
        <dbReference type="ChEBI" id="CHEBI:29105"/>
        <label>1</label>
    </ligand>
</feature>
<dbReference type="SMART" id="SM00271">
    <property type="entry name" value="DnaJ"/>
    <property type="match status" value="1"/>
</dbReference>
<evidence type="ECO:0000313" key="17">
    <source>
        <dbReference type="Proteomes" id="UP000319040"/>
    </source>
</evidence>
<accession>A0A521FAB4</accession>
<dbReference type="NCBIfam" id="TIGR02349">
    <property type="entry name" value="DnaJ_bact"/>
    <property type="match status" value="1"/>
</dbReference>
<dbReference type="SUPFAM" id="SSF57938">
    <property type="entry name" value="DnaJ/Hsp40 cysteine-rich domain"/>
    <property type="match status" value="1"/>
</dbReference>
<evidence type="ECO:0000256" key="8">
    <source>
        <dbReference type="ARBA" id="ARBA00023186"/>
    </source>
</evidence>
<dbReference type="Pfam" id="PF01556">
    <property type="entry name" value="DnaJ_C"/>
    <property type="match status" value="1"/>
</dbReference>
<evidence type="ECO:0000313" key="16">
    <source>
        <dbReference type="EMBL" id="SMO93087.1"/>
    </source>
</evidence>
<feature type="repeat" description="CXXCXGXG motif" evidence="12">
    <location>
        <begin position="156"/>
        <end position="163"/>
    </location>
</feature>
<dbReference type="FunFam" id="2.60.260.20:FF:000005">
    <property type="entry name" value="Chaperone protein dnaJ 1, mitochondrial"/>
    <property type="match status" value="1"/>
</dbReference>
<evidence type="ECO:0000256" key="7">
    <source>
        <dbReference type="ARBA" id="ARBA00023016"/>
    </source>
</evidence>
<comment type="similarity">
    <text evidence="10 12">Belongs to the DnaJ family.</text>
</comment>
<evidence type="ECO:0000256" key="13">
    <source>
        <dbReference type="PROSITE-ProRule" id="PRU00546"/>
    </source>
</evidence>
<evidence type="ECO:0000259" key="14">
    <source>
        <dbReference type="PROSITE" id="PS50076"/>
    </source>
</evidence>
<evidence type="ECO:0000256" key="1">
    <source>
        <dbReference type="ARBA" id="ARBA00022490"/>
    </source>
</evidence>
<dbReference type="Gene3D" id="2.60.260.20">
    <property type="entry name" value="Urease metallochaperone UreE, N-terminal domain"/>
    <property type="match status" value="2"/>
</dbReference>
<proteinExistence type="inferred from homology"/>
<dbReference type="GO" id="GO:0031072">
    <property type="term" value="F:heat shock protein binding"/>
    <property type="evidence" value="ECO:0007669"/>
    <property type="project" value="InterPro"/>
</dbReference>
<dbReference type="AlphaFoldDB" id="A0A521FAB4"/>
<dbReference type="PROSITE" id="PS00636">
    <property type="entry name" value="DNAJ_1"/>
    <property type="match status" value="1"/>
</dbReference>
<comment type="subcellular location">
    <subcellularLocation>
        <location evidence="12">Cytoplasm</location>
    </subcellularLocation>
</comment>
<gene>
    <name evidence="12" type="primary">dnaJ</name>
    <name evidence="16" type="ORF">SAMN06265379_1189</name>
</gene>
<dbReference type="GO" id="GO:0009408">
    <property type="term" value="P:response to heat"/>
    <property type="evidence" value="ECO:0007669"/>
    <property type="project" value="InterPro"/>
</dbReference>
<feature type="binding site" evidence="12">
    <location>
        <position position="216"/>
    </location>
    <ligand>
        <name>Zn(2+)</name>
        <dbReference type="ChEBI" id="CHEBI:29105"/>
        <label>1</label>
    </ligand>
</feature>
<sequence length="385" mass="41203">MSKRDYYEVLEVNKSASAEEIKKAYRKKAVQHHPDKNPGDKVAEEKFKEAAEAYEVLSNPQKKSRYDQYGHAGVGGAAGGGFGGGGMSMDDIFSHFGDIFGGGGNFGGFSGFGGFGGGGRQRVNKGSNLRVKVTLTLDEVLKGVEKKIKVKKYVPCSHCTGSGAEGGASHSTCTSCQGSGQVTRISNTILGQMQTASTCPTCGGEGKIITNKCKHCAGEGIEKNEEVISINIPAGVEEGMQLSVSGKGNAARRGGINGDLLVLIQEAEHPELVRDGRDLLYNLFVSIPQATLGAPVEIPTLEGRVKVKVEAGTQPGKILRLRGKGLPEVNGYGRGDILVKIQVWIPKSLTREEKKVMEKMIESESFNPKPSSQEKNFFSKVKDMF</sequence>
<dbReference type="InterPro" id="IPR018253">
    <property type="entry name" value="DnaJ_domain_CS"/>
</dbReference>
<dbReference type="InterPro" id="IPR008971">
    <property type="entry name" value="HSP40/DnaJ_pept-bd"/>
</dbReference>
<dbReference type="InterPro" id="IPR036410">
    <property type="entry name" value="HSP_DnaJ_Cys-rich_dom_sf"/>
</dbReference>
<feature type="binding site" evidence="12">
    <location>
        <position position="173"/>
    </location>
    <ligand>
        <name>Zn(2+)</name>
        <dbReference type="ChEBI" id="CHEBI:29105"/>
        <label>2</label>
    </ligand>
</feature>
<feature type="domain" description="CR-type" evidence="15">
    <location>
        <begin position="143"/>
        <end position="225"/>
    </location>
</feature>
<feature type="zinc finger region" description="CR-type" evidence="13">
    <location>
        <begin position="143"/>
        <end position="225"/>
    </location>
</feature>
<feature type="repeat" description="CXXCXGXG motif" evidence="12">
    <location>
        <begin position="199"/>
        <end position="206"/>
    </location>
</feature>
<feature type="domain" description="J" evidence="14">
    <location>
        <begin position="5"/>
        <end position="70"/>
    </location>
</feature>
<dbReference type="PANTHER" id="PTHR43096">
    <property type="entry name" value="DNAJ HOMOLOG 1, MITOCHONDRIAL-RELATED"/>
    <property type="match status" value="1"/>
</dbReference>
<dbReference type="Proteomes" id="UP000319040">
    <property type="component" value="Unassembled WGS sequence"/>
</dbReference>
<keyword evidence="5 12" id="KW-0863">Zinc-finger</keyword>
<dbReference type="PRINTS" id="PR00625">
    <property type="entry name" value="JDOMAIN"/>
</dbReference>
<evidence type="ECO:0000256" key="10">
    <source>
        <dbReference type="ARBA" id="ARBA00061004"/>
    </source>
</evidence>
<dbReference type="CDD" id="cd10719">
    <property type="entry name" value="DnaJ_zf"/>
    <property type="match status" value="1"/>
</dbReference>
<dbReference type="GO" id="GO:0006260">
    <property type="term" value="P:DNA replication"/>
    <property type="evidence" value="ECO:0007669"/>
    <property type="project" value="UniProtKB-KW"/>
</dbReference>
<feature type="binding site" evidence="12">
    <location>
        <position position="176"/>
    </location>
    <ligand>
        <name>Zn(2+)</name>
        <dbReference type="ChEBI" id="CHEBI:29105"/>
        <label>2</label>
    </ligand>
</feature>
<dbReference type="RefSeq" id="WP_142534825.1">
    <property type="nucleotide sequence ID" value="NZ_FXTB01000018.1"/>
</dbReference>
<evidence type="ECO:0000256" key="11">
    <source>
        <dbReference type="ARBA" id="ARBA00067609"/>
    </source>
</evidence>
<dbReference type="NCBIfam" id="NF010882">
    <property type="entry name" value="PRK14289.1"/>
    <property type="match status" value="1"/>
</dbReference>
<organism evidence="16 17">
    <name type="scientific">Saccharicrinis carchari</name>
    <dbReference type="NCBI Taxonomy" id="1168039"/>
    <lineage>
        <taxon>Bacteria</taxon>
        <taxon>Pseudomonadati</taxon>
        <taxon>Bacteroidota</taxon>
        <taxon>Bacteroidia</taxon>
        <taxon>Marinilabiliales</taxon>
        <taxon>Marinilabiliaceae</taxon>
        <taxon>Saccharicrinis</taxon>
    </lineage>
</organism>
<comment type="cofactor">
    <cofactor evidence="12">
        <name>Zn(2+)</name>
        <dbReference type="ChEBI" id="CHEBI:29105"/>
    </cofactor>
    <text evidence="12">Binds 2 Zn(2+) ions per monomer.</text>
</comment>
<dbReference type="Pfam" id="PF00226">
    <property type="entry name" value="DnaJ"/>
    <property type="match status" value="1"/>
</dbReference>
<keyword evidence="8 12" id="KW-0143">Chaperone</keyword>
<dbReference type="Gene3D" id="1.10.287.110">
    <property type="entry name" value="DnaJ domain"/>
    <property type="match status" value="1"/>
</dbReference>
<evidence type="ECO:0000256" key="3">
    <source>
        <dbReference type="ARBA" id="ARBA00022723"/>
    </source>
</evidence>
<dbReference type="Gene3D" id="2.10.230.10">
    <property type="entry name" value="Heat shock protein DnaJ, cysteine-rich domain"/>
    <property type="match status" value="1"/>
</dbReference>
<dbReference type="SUPFAM" id="SSF49493">
    <property type="entry name" value="HSP40/DnaJ peptide-binding domain"/>
    <property type="match status" value="2"/>
</dbReference>
<dbReference type="SUPFAM" id="SSF46565">
    <property type="entry name" value="Chaperone J-domain"/>
    <property type="match status" value="1"/>
</dbReference>
<dbReference type="NCBIfam" id="NF008035">
    <property type="entry name" value="PRK10767.1"/>
    <property type="match status" value="1"/>
</dbReference>
<dbReference type="Pfam" id="PF00684">
    <property type="entry name" value="DnaJ_CXXCXGXG"/>
    <property type="match status" value="1"/>
</dbReference>
<dbReference type="InterPro" id="IPR036869">
    <property type="entry name" value="J_dom_sf"/>
</dbReference>
<dbReference type="InterPro" id="IPR002939">
    <property type="entry name" value="DnaJ_C"/>
</dbReference>
<feature type="binding site" evidence="12">
    <location>
        <position position="159"/>
    </location>
    <ligand>
        <name>Zn(2+)</name>
        <dbReference type="ChEBI" id="CHEBI:29105"/>
        <label>1</label>
    </ligand>
</feature>
<dbReference type="CDD" id="cd10747">
    <property type="entry name" value="DnaJ_C"/>
    <property type="match status" value="1"/>
</dbReference>
<dbReference type="OrthoDB" id="9779889at2"/>
<comment type="domain">
    <text evidence="12">The J domain is necessary and sufficient to stimulate DnaK ATPase activity. Zinc center 1 plays an important role in the autonomous, DnaK-independent chaperone activity of DnaJ. Zinc center 2 is essential for interaction with DnaK and for DnaJ activity.</text>
</comment>
<feature type="repeat" description="CXXCXGXG motif" evidence="12">
    <location>
        <begin position="213"/>
        <end position="220"/>
    </location>
</feature>
<dbReference type="InterPro" id="IPR001623">
    <property type="entry name" value="DnaJ_domain"/>
</dbReference>
<evidence type="ECO:0000256" key="2">
    <source>
        <dbReference type="ARBA" id="ARBA00022705"/>
    </source>
</evidence>
<reference evidence="16 17" key="1">
    <citation type="submission" date="2017-05" db="EMBL/GenBank/DDBJ databases">
        <authorList>
            <person name="Varghese N."/>
            <person name="Submissions S."/>
        </authorList>
    </citation>
    <scope>NUCLEOTIDE SEQUENCE [LARGE SCALE GENOMIC DNA]</scope>
    <source>
        <strain evidence="16 17">DSM 27040</strain>
    </source>
</reference>
<evidence type="ECO:0000259" key="15">
    <source>
        <dbReference type="PROSITE" id="PS51188"/>
    </source>
</evidence>
<dbReference type="EMBL" id="FXTB01000018">
    <property type="protein sequence ID" value="SMO93087.1"/>
    <property type="molecule type" value="Genomic_DNA"/>
</dbReference>
<feature type="binding site" evidence="12">
    <location>
        <position position="202"/>
    </location>
    <ligand>
        <name>Zn(2+)</name>
        <dbReference type="ChEBI" id="CHEBI:29105"/>
        <label>2</label>
    </ligand>
</feature>
<keyword evidence="3 12" id="KW-0479">Metal-binding</keyword>
<keyword evidence="17" id="KW-1185">Reference proteome</keyword>
<dbReference type="GO" id="GO:0005524">
    <property type="term" value="F:ATP binding"/>
    <property type="evidence" value="ECO:0007669"/>
    <property type="project" value="InterPro"/>
</dbReference>
<keyword evidence="1 12" id="KW-0963">Cytoplasm</keyword>
<comment type="function">
    <text evidence="9 12">Participates actively in the response to hyperosmotic and heat shock by preventing the aggregation of stress-denatured proteins and by disaggregating proteins, also in an autonomous, DnaK-independent fashion. Unfolded proteins bind initially to DnaJ; upon interaction with the DnaJ-bound protein, DnaK hydrolyzes its bound ATP, resulting in the formation of a stable complex. GrpE releases ADP from DnaK; ATP binding to DnaK triggers the release of the substrate protein, thus completing the reaction cycle. Several rounds of ATP-dependent interactions between DnaJ, DnaK and GrpE are required for fully efficient folding. Also involved, together with DnaK and GrpE, in the DNA replication of plasmids through activation of initiation proteins.</text>
</comment>
<keyword evidence="6 12" id="KW-0862">Zinc</keyword>
<dbReference type="GO" id="GO:0005737">
    <property type="term" value="C:cytoplasm"/>
    <property type="evidence" value="ECO:0007669"/>
    <property type="project" value="UniProtKB-SubCell"/>
</dbReference>
<evidence type="ECO:0000256" key="4">
    <source>
        <dbReference type="ARBA" id="ARBA00022737"/>
    </source>
</evidence>
<keyword evidence="7 12" id="KW-0346">Stress response</keyword>
<dbReference type="FunFam" id="2.10.230.10:FF:000002">
    <property type="entry name" value="Molecular chaperone DnaJ"/>
    <property type="match status" value="1"/>
</dbReference>
<feature type="binding site" evidence="12">
    <location>
        <position position="213"/>
    </location>
    <ligand>
        <name>Zn(2+)</name>
        <dbReference type="ChEBI" id="CHEBI:29105"/>
        <label>1</label>
    </ligand>
</feature>
<dbReference type="CDD" id="cd06257">
    <property type="entry name" value="DnaJ"/>
    <property type="match status" value="1"/>
</dbReference>
<evidence type="ECO:0000256" key="9">
    <source>
        <dbReference type="ARBA" id="ARBA00053423"/>
    </source>
</evidence>
<dbReference type="GO" id="GO:0042026">
    <property type="term" value="P:protein refolding"/>
    <property type="evidence" value="ECO:0007669"/>
    <property type="project" value="TreeGrafter"/>
</dbReference>
<feature type="binding site" evidence="12">
    <location>
        <position position="199"/>
    </location>
    <ligand>
        <name>Zn(2+)</name>
        <dbReference type="ChEBI" id="CHEBI:29105"/>
        <label>2</label>
    </ligand>
</feature>
<protein>
    <recommendedName>
        <fullName evidence="11 12">Chaperone protein DnaJ</fullName>
    </recommendedName>
</protein>
<name>A0A521FAB4_SACCC</name>
<dbReference type="PROSITE" id="PS51188">
    <property type="entry name" value="ZF_CR"/>
    <property type="match status" value="1"/>
</dbReference>
<comment type="subunit">
    <text evidence="12">Homodimer.</text>
</comment>
<evidence type="ECO:0000256" key="6">
    <source>
        <dbReference type="ARBA" id="ARBA00022833"/>
    </source>
</evidence>
<dbReference type="PROSITE" id="PS50076">
    <property type="entry name" value="DNAJ_2"/>
    <property type="match status" value="1"/>
</dbReference>
<dbReference type="FunFam" id="1.10.287.110:FF:000034">
    <property type="entry name" value="Chaperone protein DnaJ"/>
    <property type="match status" value="1"/>
</dbReference>
<dbReference type="InterPro" id="IPR001305">
    <property type="entry name" value="HSP_DnaJ_Cys-rich_dom"/>
</dbReference>
<feature type="repeat" description="CXXCXGXG motif" evidence="12">
    <location>
        <begin position="173"/>
        <end position="180"/>
    </location>
</feature>
<dbReference type="GO" id="GO:0008270">
    <property type="term" value="F:zinc ion binding"/>
    <property type="evidence" value="ECO:0007669"/>
    <property type="project" value="UniProtKB-UniRule"/>
</dbReference>
<dbReference type="HAMAP" id="MF_01152">
    <property type="entry name" value="DnaJ"/>
    <property type="match status" value="1"/>
</dbReference>
<keyword evidence="2 12" id="KW-0235">DNA replication</keyword>
<dbReference type="InterPro" id="IPR012724">
    <property type="entry name" value="DnaJ"/>
</dbReference>
<evidence type="ECO:0000256" key="12">
    <source>
        <dbReference type="HAMAP-Rule" id="MF_01152"/>
    </source>
</evidence>
<dbReference type="PANTHER" id="PTHR43096:SF48">
    <property type="entry name" value="CHAPERONE PROTEIN DNAJ"/>
    <property type="match status" value="1"/>
</dbReference>
<dbReference type="GO" id="GO:0051082">
    <property type="term" value="F:unfolded protein binding"/>
    <property type="evidence" value="ECO:0007669"/>
    <property type="project" value="UniProtKB-UniRule"/>
</dbReference>